<organism evidence="3 4">
    <name type="scientific">Geochorda subterranea</name>
    <dbReference type="NCBI Taxonomy" id="3109564"/>
    <lineage>
        <taxon>Bacteria</taxon>
        <taxon>Bacillati</taxon>
        <taxon>Bacillota</taxon>
        <taxon>Limnochordia</taxon>
        <taxon>Limnochordales</taxon>
        <taxon>Geochordaceae</taxon>
        <taxon>Geochorda</taxon>
    </lineage>
</organism>
<dbReference type="InterPro" id="IPR010994">
    <property type="entry name" value="RuvA_2-like"/>
</dbReference>
<evidence type="ECO:0000313" key="4">
    <source>
        <dbReference type="Proteomes" id="UP001333102"/>
    </source>
</evidence>
<sequence length="189" mass="18930">MDVPDTSEWPDAGRVRRRLALARLARASLSGGVARCLLSVALVGVGIRVGMELAGEPVVIVPGPVMQGGREAGIDGVAQAAGAPSAAASEAGSGPQAGADDGATPVGAPAEGGGACPEGEHGRIDLNVATAEQLEALPGIGPVLAARIVAFRERHGPFRLVDDLLEVTGIGPKTLERLRPLVTVCIGDG</sequence>
<dbReference type="InterPro" id="IPR003583">
    <property type="entry name" value="Hlx-hairpin-Hlx_DNA-bd_motif"/>
</dbReference>
<dbReference type="Gene3D" id="1.10.150.320">
    <property type="entry name" value="Photosystem II 12 kDa extrinsic protein"/>
    <property type="match status" value="1"/>
</dbReference>
<feature type="compositionally biased region" description="Low complexity" evidence="1">
    <location>
        <begin position="85"/>
        <end position="109"/>
    </location>
</feature>
<evidence type="ECO:0000313" key="3">
    <source>
        <dbReference type="EMBL" id="WRP13555.1"/>
    </source>
</evidence>
<reference evidence="4" key="1">
    <citation type="submission" date="2023-12" db="EMBL/GenBank/DDBJ databases">
        <title>Novel isolates from deep terrestrial aquifers shed light on the physiology and ecology of the class Limnochordia.</title>
        <authorList>
            <person name="Karnachuk O.V."/>
            <person name="Lukina A.P."/>
            <person name="Avakyan M.R."/>
            <person name="Kadnikov V."/>
            <person name="Begmatov S."/>
            <person name="Beletsky A.V."/>
            <person name="Mardanov A.V."/>
            <person name="Ravin N.V."/>
        </authorList>
    </citation>
    <scope>NUCLEOTIDE SEQUENCE [LARGE SCALE GENOMIC DNA]</scope>
    <source>
        <strain evidence="4">LN</strain>
    </source>
</reference>
<protein>
    <submittedName>
        <fullName evidence="3">Helix-hairpin-helix domain-containing protein</fullName>
    </submittedName>
</protein>
<gene>
    <name evidence="3" type="ORF">VLY81_08825</name>
</gene>
<dbReference type="Pfam" id="PF12836">
    <property type="entry name" value="HHH_3"/>
    <property type="match status" value="1"/>
</dbReference>
<dbReference type="PANTHER" id="PTHR21180">
    <property type="entry name" value="ENDONUCLEASE/EXONUCLEASE/PHOSPHATASE FAMILY DOMAIN-CONTAINING PROTEIN 1"/>
    <property type="match status" value="1"/>
</dbReference>
<evidence type="ECO:0000259" key="2">
    <source>
        <dbReference type="SMART" id="SM00278"/>
    </source>
</evidence>
<keyword evidence="4" id="KW-1185">Reference proteome</keyword>
<feature type="region of interest" description="Disordered" evidence="1">
    <location>
        <begin position="85"/>
        <end position="121"/>
    </location>
</feature>
<dbReference type="Proteomes" id="UP001333102">
    <property type="component" value="Chromosome"/>
</dbReference>
<dbReference type="SMART" id="SM00278">
    <property type="entry name" value="HhH1"/>
    <property type="match status" value="2"/>
</dbReference>
<dbReference type="EMBL" id="CP141614">
    <property type="protein sequence ID" value="WRP13555.1"/>
    <property type="molecule type" value="Genomic_DNA"/>
</dbReference>
<dbReference type="SUPFAM" id="SSF47781">
    <property type="entry name" value="RuvA domain 2-like"/>
    <property type="match status" value="1"/>
</dbReference>
<accession>A0ABZ1BL59</accession>
<feature type="domain" description="Helix-hairpin-helix DNA-binding motif class 1" evidence="2">
    <location>
        <begin position="162"/>
        <end position="181"/>
    </location>
</feature>
<name>A0ABZ1BL59_9FIRM</name>
<evidence type="ECO:0000256" key="1">
    <source>
        <dbReference type="SAM" id="MobiDB-lite"/>
    </source>
</evidence>
<proteinExistence type="predicted"/>
<dbReference type="InterPro" id="IPR051675">
    <property type="entry name" value="Endo/Exo/Phosphatase_dom_1"/>
</dbReference>
<dbReference type="RefSeq" id="WP_324667800.1">
    <property type="nucleotide sequence ID" value="NZ_CP141614.1"/>
</dbReference>
<dbReference type="InterPro" id="IPR004509">
    <property type="entry name" value="Competence_ComEA_HhH"/>
</dbReference>
<dbReference type="NCBIfam" id="TIGR00426">
    <property type="entry name" value="competence protein ComEA helix-hairpin-helix repeat region"/>
    <property type="match status" value="1"/>
</dbReference>
<feature type="domain" description="Helix-hairpin-helix DNA-binding motif class 1" evidence="2">
    <location>
        <begin position="132"/>
        <end position="151"/>
    </location>
</feature>
<dbReference type="PANTHER" id="PTHR21180:SF32">
    <property type="entry name" value="ENDONUCLEASE_EXONUCLEASE_PHOSPHATASE FAMILY DOMAIN-CONTAINING PROTEIN 1"/>
    <property type="match status" value="1"/>
</dbReference>